<comment type="caution">
    <text evidence="15">The sequence shown here is derived from an EMBL/GenBank/DDBJ whole genome shotgun (WGS) entry which is preliminary data.</text>
</comment>
<evidence type="ECO:0000259" key="13">
    <source>
        <dbReference type="Pfam" id="PF01007"/>
    </source>
</evidence>
<dbReference type="InterPro" id="IPR014756">
    <property type="entry name" value="Ig_E-set"/>
</dbReference>
<dbReference type="EMBL" id="JAPDFW010000092">
    <property type="protein sequence ID" value="KAJ5070829.1"/>
    <property type="molecule type" value="Genomic_DNA"/>
</dbReference>
<reference evidence="15" key="1">
    <citation type="submission" date="2022-10" db="EMBL/GenBank/DDBJ databases">
        <title>Novel sulphate-reducing endosymbionts in the free-living metamonad Anaeramoeba.</title>
        <authorList>
            <person name="Jerlstrom-Hultqvist J."/>
            <person name="Cepicka I."/>
            <person name="Gallot-Lavallee L."/>
            <person name="Salas-Leiva D."/>
            <person name="Curtis B.A."/>
            <person name="Zahonova K."/>
            <person name="Pipaliya S."/>
            <person name="Dacks J."/>
            <person name="Roger A.J."/>
        </authorList>
    </citation>
    <scope>NUCLEOTIDE SEQUENCE</scope>
    <source>
        <strain evidence="15">BMAN</strain>
    </source>
</reference>
<keyword evidence="3 11" id="KW-0633">Potassium transport</keyword>
<dbReference type="InterPro" id="IPR016449">
    <property type="entry name" value="K_chnl_inward-rec_Kir"/>
</dbReference>
<evidence type="ECO:0000256" key="4">
    <source>
        <dbReference type="ARBA" id="ARBA00022692"/>
    </source>
</evidence>
<dbReference type="GO" id="GO:0034702">
    <property type="term" value="C:monoatomic ion channel complex"/>
    <property type="evidence" value="ECO:0007669"/>
    <property type="project" value="UniProtKB-KW"/>
</dbReference>
<keyword evidence="4 11" id="KW-0812">Transmembrane</keyword>
<feature type="domain" description="Inward rectifier potassium channel C-terminal" evidence="14">
    <location>
        <begin position="166"/>
        <end position="321"/>
    </location>
</feature>
<evidence type="ECO:0000256" key="2">
    <source>
        <dbReference type="ARBA" id="ARBA00022448"/>
    </source>
</evidence>
<dbReference type="PANTHER" id="PTHR11767:SF102">
    <property type="entry name" value="INWARDLY RECTIFYING POTASSIUM CHANNEL 1, ISOFORM F"/>
    <property type="match status" value="1"/>
</dbReference>
<evidence type="ECO:0000256" key="7">
    <source>
        <dbReference type="ARBA" id="ARBA00022989"/>
    </source>
</evidence>
<accession>A0A9Q0R9L3</accession>
<dbReference type="Proteomes" id="UP001149090">
    <property type="component" value="Unassembled WGS sequence"/>
</dbReference>
<evidence type="ECO:0000256" key="10">
    <source>
        <dbReference type="ARBA" id="ARBA00023303"/>
    </source>
</evidence>
<evidence type="ECO:0000256" key="9">
    <source>
        <dbReference type="ARBA" id="ARBA00023136"/>
    </source>
</evidence>
<dbReference type="Pfam" id="PF17655">
    <property type="entry name" value="IRK_C"/>
    <property type="match status" value="1"/>
</dbReference>
<name>A0A9Q0R9L3_ANAIG</name>
<protein>
    <submittedName>
        <fullName evidence="15">Inward rectifier potassium channel</fullName>
    </submittedName>
</protein>
<dbReference type="PANTHER" id="PTHR11767">
    <property type="entry name" value="INWARD RECTIFIER POTASSIUM CHANNEL"/>
    <property type="match status" value="1"/>
</dbReference>
<evidence type="ECO:0000256" key="5">
    <source>
        <dbReference type="ARBA" id="ARBA00022882"/>
    </source>
</evidence>
<keyword evidence="16" id="KW-1185">Reference proteome</keyword>
<evidence type="ECO:0000313" key="15">
    <source>
        <dbReference type="EMBL" id="KAJ5070829.1"/>
    </source>
</evidence>
<evidence type="ECO:0000256" key="11">
    <source>
        <dbReference type="RuleBase" id="RU003822"/>
    </source>
</evidence>
<dbReference type="InterPro" id="IPR013518">
    <property type="entry name" value="K_chnl_inward-rec_Kir_cyto"/>
</dbReference>
<evidence type="ECO:0000313" key="16">
    <source>
        <dbReference type="Proteomes" id="UP001149090"/>
    </source>
</evidence>
<dbReference type="Gene3D" id="1.10.287.70">
    <property type="match status" value="1"/>
</dbReference>
<dbReference type="SUPFAM" id="SSF81324">
    <property type="entry name" value="Voltage-gated potassium channels"/>
    <property type="match status" value="1"/>
</dbReference>
<evidence type="ECO:0000256" key="3">
    <source>
        <dbReference type="ARBA" id="ARBA00022538"/>
    </source>
</evidence>
<dbReference type="InterPro" id="IPR040445">
    <property type="entry name" value="Kir_TM"/>
</dbReference>
<dbReference type="GO" id="GO:0005886">
    <property type="term" value="C:plasma membrane"/>
    <property type="evidence" value="ECO:0007669"/>
    <property type="project" value="TreeGrafter"/>
</dbReference>
<dbReference type="SUPFAM" id="SSF81296">
    <property type="entry name" value="E set domains"/>
    <property type="match status" value="1"/>
</dbReference>
<evidence type="ECO:0000256" key="12">
    <source>
        <dbReference type="SAM" id="Phobius"/>
    </source>
</evidence>
<feature type="transmembrane region" description="Helical" evidence="12">
    <location>
        <begin position="69"/>
        <end position="91"/>
    </location>
</feature>
<keyword evidence="5 11" id="KW-0851">Voltage-gated channel</keyword>
<feature type="domain" description="Potassium channel inwardly rectifying transmembrane" evidence="13">
    <location>
        <begin position="36"/>
        <end position="159"/>
    </location>
</feature>
<proteinExistence type="inferred from homology"/>
<gene>
    <name evidence="15" type="ORF">M0811_01810</name>
</gene>
<organism evidence="15 16">
    <name type="scientific">Anaeramoeba ignava</name>
    <name type="common">Anaerobic marine amoeba</name>
    <dbReference type="NCBI Taxonomy" id="1746090"/>
    <lineage>
        <taxon>Eukaryota</taxon>
        <taxon>Metamonada</taxon>
        <taxon>Anaeramoebidae</taxon>
        <taxon>Anaeramoeba</taxon>
    </lineage>
</organism>
<comment type="subcellular location">
    <subcellularLocation>
        <location evidence="1 11">Membrane</location>
        <topology evidence="1 11">Multi-pass membrane protein</topology>
    </subcellularLocation>
</comment>
<feature type="transmembrane region" description="Helical" evidence="12">
    <location>
        <begin position="128"/>
        <end position="153"/>
    </location>
</feature>
<keyword evidence="8 11" id="KW-0406">Ion transport</keyword>
<evidence type="ECO:0000256" key="6">
    <source>
        <dbReference type="ARBA" id="ARBA00022958"/>
    </source>
</evidence>
<dbReference type="GO" id="GO:0034765">
    <property type="term" value="P:regulation of monoatomic ion transmembrane transport"/>
    <property type="evidence" value="ECO:0007669"/>
    <property type="project" value="TreeGrafter"/>
</dbReference>
<dbReference type="OMA" id="LPMHRST"/>
<dbReference type="AlphaFoldDB" id="A0A9Q0R9L3"/>
<keyword evidence="9 12" id="KW-0472">Membrane</keyword>
<dbReference type="Pfam" id="PF01007">
    <property type="entry name" value="IRK"/>
    <property type="match status" value="1"/>
</dbReference>
<sequence length="330" mass="38815">MSKDNQNLSNNYYKQIHEKDIEEIEYENEYLFDKLIRQDGETNLNLKGIKKKKFLRDLFHTIVDLPWRYLIPLIICGFMCSYLFFGLLYYLGRSALDHNLQSFHQCFYFSVQTQATIGYGYMSPGNHLYPNFIVVIQICVGVLEDSTWIGLLYQKFTRPTTRRRTILFSRTAVIHKYRGVPCLMIRVANIRRQQLLASKTNIFFLRKEKSQEGIEDYQITKLSKIEIGSPGSFLALPSLIVHPIDENSLFFNRSKNDLKESQIEIIVSLDAVDTSTSNAFQSRYSYTFQDLEWNHHFRDIVTRKNSGVFVVNFEHFHTTDQDENEDDILF</sequence>
<comment type="similarity">
    <text evidence="11">Belongs to the inward rectifier-type potassium channel (TC 1.A.2.1) family.</text>
</comment>
<keyword evidence="6 11" id="KW-0630">Potassium</keyword>
<evidence type="ECO:0000256" key="8">
    <source>
        <dbReference type="ARBA" id="ARBA00023065"/>
    </source>
</evidence>
<dbReference type="GO" id="GO:1990573">
    <property type="term" value="P:potassium ion import across plasma membrane"/>
    <property type="evidence" value="ECO:0007669"/>
    <property type="project" value="TreeGrafter"/>
</dbReference>
<keyword evidence="7 12" id="KW-1133">Transmembrane helix</keyword>
<dbReference type="Gene3D" id="2.60.40.1400">
    <property type="entry name" value="G protein-activated inward rectifier potassium channel 1"/>
    <property type="match status" value="1"/>
</dbReference>
<evidence type="ECO:0000256" key="1">
    <source>
        <dbReference type="ARBA" id="ARBA00004141"/>
    </source>
</evidence>
<dbReference type="GO" id="GO:0005242">
    <property type="term" value="F:inward rectifier potassium channel activity"/>
    <property type="evidence" value="ECO:0007669"/>
    <property type="project" value="InterPro"/>
</dbReference>
<dbReference type="InterPro" id="IPR041647">
    <property type="entry name" value="IRK_C"/>
</dbReference>
<keyword evidence="10 11" id="KW-0407">Ion channel</keyword>
<evidence type="ECO:0000259" key="14">
    <source>
        <dbReference type="Pfam" id="PF17655"/>
    </source>
</evidence>
<dbReference type="PRINTS" id="PR01320">
    <property type="entry name" value="KIRCHANNEL"/>
</dbReference>
<dbReference type="OrthoDB" id="273257at2759"/>
<keyword evidence="2 11" id="KW-0813">Transport</keyword>